<dbReference type="AlphaFoldDB" id="A0A5N5TFH6"/>
<keyword evidence="4" id="KW-1185">Reference proteome</keyword>
<comment type="caution">
    <text evidence="3">The sequence shown here is derived from an EMBL/GenBank/DDBJ whole genome shotgun (WGS) entry which is preliminary data.</text>
</comment>
<gene>
    <name evidence="3" type="ORF">Anas_05875</name>
</gene>
<evidence type="ECO:0000256" key="1">
    <source>
        <dbReference type="SAM" id="MobiDB-lite"/>
    </source>
</evidence>
<feature type="compositionally biased region" description="Basic and acidic residues" evidence="1">
    <location>
        <begin position="63"/>
        <end position="78"/>
    </location>
</feature>
<dbReference type="OrthoDB" id="10470667at2759"/>
<reference evidence="3 4" key="1">
    <citation type="journal article" date="2019" name="PLoS Biol.">
        <title>Sex chromosomes control vertical transmission of feminizing Wolbachia symbionts in an isopod.</title>
        <authorList>
            <person name="Becking T."/>
            <person name="Chebbi M.A."/>
            <person name="Giraud I."/>
            <person name="Moumen B."/>
            <person name="Laverre T."/>
            <person name="Caubet Y."/>
            <person name="Peccoud J."/>
            <person name="Gilbert C."/>
            <person name="Cordaux R."/>
        </authorList>
    </citation>
    <scope>NUCLEOTIDE SEQUENCE [LARGE SCALE GENOMIC DNA]</scope>
    <source>
        <strain evidence="3">ANa2</strain>
        <tissue evidence="3">Whole body excluding digestive tract and cuticle</tissue>
    </source>
</reference>
<dbReference type="EMBL" id="SEYY01004687">
    <property type="protein sequence ID" value="KAB7503680.1"/>
    <property type="molecule type" value="Genomic_DNA"/>
</dbReference>
<feature type="chain" id="PRO_5024443897" evidence="2">
    <location>
        <begin position="21"/>
        <end position="305"/>
    </location>
</feature>
<evidence type="ECO:0000256" key="2">
    <source>
        <dbReference type="SAM" id="SignalP"/>
    </source>
</evidence>
<feature type="region of interest" description="Disordered" evidence="1">
    <location>
        <begin position="91"/>
        <end position="122"/>
    </location>
</feature>
<feature type="signal peptide" evidence="2">
    <location>
        <begin position="1"/>
        <end position="20"/>
    </location>
</feature>
<proteinExistence type="predicted"/>
<protein>
    <submittedName>
        <fullName evidence="3">Uncharacterized protein</fullName>
    </submittedName>
</protein>
<keyword evidence="2" id="KW-0732">Signal</keyword>
<dbReference type="Proteomes" id="UP000326759">
    <property type="component" value="Unassembled WGS sequence"/>
</dbReference>
<sequence>MNIYIQIFIVFAVLVVQRTCKNISKYYEETRLELPEEILALHPNSTIPESEFNESQYHTMGKRSLESELSRKETTKSEKINLEPEYFAHITYPTNSDSESPSNESELEEERSDFVSEETGTINSKHQSRGIKFYKTEDDLTESKINEIYQKEIEATRHMNDEKEKPVNLNKFWKKETETTRTLMLQNDKSEYFSSNIPSVNIGSIVLKDSEEQHEVKLSAKVIAALLDLGINPAQIKPGNPEIIEPQYNIHKEFLELIDKDVKTNIFPHMFVSTVFPVIKEYLTPHLLKAKCHDNSSRDVSPLQC</sequence>
<organism evidence="3 4">
    <name type="scientific">Armadillidium nasatum</name>
    <dbReference type="NCBI Taxonomy" id="96803"/>
    <lineage>
        <taxon>Eukaryota</taxon>
        <taxon>Metazoa</taxon>
        <taxon>Ecdysozoa</taxon>
        <taxon>Arthropoda</taxon>
        <taxon>Crustacea</taxon>
        <taxon>Multicrustacea</taxon>
        <taxon>Malacostraca</taxon>
        <taxon>Eumalacostraca</taxon>
        <taxon>Peracarida</taxon>
        <taxon>Isopoda</taxon>
        <taxon>Oniscidea</taxon>
        <taxon>Crinocheta</taxon>
        <taxon>Armadillidiidae</taxon>
        <taxon>Armadillidium</taxon>
    </lineage>
</organism>
<feature type="region of interest" description="Disordered" evidence="1">
    <location>
        <begin position="55"/>
        <end position="78"/>
    </location>
</feature>
<name>A0A5N5TFH6_9CRUS</name>
<evidence type="ECO:0000313" key="3">
    <source>
        <dbReference type="EMBL" id="KAB7503680.1"/>
    </source>
</evidence>
<accession>A0A5N5TFH6</accession>
<evidence type="ECO:0000313" key="4">
    <source>
        <dbReference type="Proteomes" id="UP000326759"/>
    </source>
</evidence>